<comment type="caution">
    <text evidence="1">The sequence shown here is derived from an EMBL/GenBank/DDBJ whole genome shotgun (WGS) entry which is preliminary data.</text>
</comment>
<gene>
    <name evidence="1" type="ORF">PIB30_069310</name>
</gene>
<evidence type="ECO:0000313" key="1">
    <source>
        <dbReference type="EMBL" id="MED6174474.1"/>
    </source>
</evidence>
<protein>
    <submittedName>
        <fullName evidence="1">Uncharacterized protein</fullName>
    </submittedName>
</protein>
<organism evidence="1 2">
    <name type="scientific">Stylosanthes scabra</name>
    <dbReference type="NCBI Taxonomy" id="79078"/>
    <lineage>
        <taxon>Eukaryota</taxon>
        <taxon>Viridiplantae</taxon>
        <taxon>Streptophyta</taxon>
        <taxon>Embryophyta</taxon>
        <taxon>Tracheophyta</taxon>
        <taxon>Spermatophyta</taxon>
        <taxon>Magnoliopsida</taxon>
        <taxon>eudicotyledons</taxon>
        <taxon>Gunneridae</taxon>
        <taxon>Pentapetalae</taxon>
        <taxon>rosids</taxon>
        <taxon>fabids</taxon>
        <taxon>Fabales</taxon>
        <taxon>Fabaceae</taxon>
        <taxon>Papilionoideae</taxon>
        <taxon>50 kb inversion clade</taxon>
        <taxon>dalbergioids sensu lato</taxon>
        <taxon>Dalbergieae</taxon>
        <taxon>Pterocarpus clade</taxon>
        <taxon>Stylosanthes</taxon>
    </lineage>
</organism>
<evidence type="ECO:0000313" key="2">
    <source>
        <dbReference type="Proteomes" id="UP001341840"/>
    </source>
</evidence>
<dbReference type="EMBL" id="JASCZI010151793">
    <property type="protein sequence ID" value="MED6174474.1"/>
    <property type="molecule type" value="Genomic_DNA"/>
</dbReference>
<keyword evidence="2" id="KW-1185">Reference proteome</keyword>
<reference evidence="1 2" key="1">
    <citation type="journal article" date="2023" name="Plants (Basel)">
        <title>Bridging the Gap: Combining Genomics and Transcriptomics Approaches to Understand Stylosanthes scabra, an Orphan Legume from the Brazilian Caatinga.</title>
        <authorList>
            <person name="Ferreira-Neto J.R.C."/>
            <person name="da Silva M.D."/>
            <person name="Binneck E."/>
            <person name="de Melo N.F."/>
            <person name="da Silva R.H."/>
            <person name="de Melo A.L.T.M."/>
            <person name="Pandolfi V."/>
            <person name="Bustamante F.O."/>
            <person name="Brasileiro-Vidal A.C."/>
            <person name="Benko-Iseppon A.M."/>
        </authorList>
    </citation>
    <scope>NUCLEOTIDE SEQUENCE [LARGE SCALE GENOMIC DNA]</scope>
    <source>
        <tissue evidence="1">Leaves</tissue>
    </source>
</reference>
<accession>A0ABU6VMS6</accession>
<name>A0ABU6VMS6_9FABA</name>
<sequence>MPPPRYPRRLLHHSSPALFFTAPSPPLTAPPSRSPFTLFLLSSTPGALLHCVVAAFHCTTFAISSLSSFLASPHRVTAASSASMFDSGEALMAEHNADPCVGVLQQSRLFIFSVVMARLGLGGGGGGGKEPVLVWASPYKAQMSLPLKTARAKIHHVTTSHASIV</sequence>
<dbReference type="Proteomes" id="UP001341840">
    <property type="component" value="Unassembled WGS sequence"/>
</dbReference>
<proteinExistence type="predicted"/>